<name>A0A2K8KUP4_9GAMM</name>
<dbReference type="KEGG" id="rfo:REIFOR_03344"/>
<evidence type="ECO:0000256" key="1">
    <source>
        <dbReference type="SAM" id="Phobius"/>
    </source>
</evidence>
<keyword evidence="1" id="KW-0812">Transmembrane</keyword>
<evidence type="ECO:0000313" key="2">
    <source>
        <dbReference type="EMBL" id="ATX78447.1"/>
    </source>
</evidence>
<dbReference type="AlphaFoldDB" id="A0A2K8KUP4"/>
<protein>
    <submittedName>
        <fullName evidence="2">Putative membrane protein</fullName>
    </submittedName>
</protein>
<keyword evidence="3" id="KW-1185">Reference proteome</keyword>
<feature type="transmembrane region" description="Helical" evidence="1">
    <location>
        <begin position="32"/>
        <end position="50"/>
    </location>
</feature>
<dbReference type="Proteomes" id="UP000229757">
    <property type="component" value="Chromosome"/>
</dbReference>
<sequence>MLARATQRRSKKTPLLIKGLSEFFYHKANVKIGLLVTALFLAYLLLVMLAKATGFEVTGSTIKSLGTSFGFDQADIREFLAARSDNMIEAYIRFNQIWDTLFGLTYGLMYVVWVSVLFKPLAHKTGLLNLLPLNQVLFDWLENYQLEVIAKQYLADGLIASSNAQLASVFSMIKWACSGLTYLLILVGIVMLIARALGNKK</sequence>
<keyword evidence="1" id="KW-0472">Membrane</keyword>
<keyword evidence="1" id="KW-1133">Transmembrane helix</keyword>
<evidence type="ECO:0000313" key="3">
    <source>
        <dbReference type="Proteomes" id="UP000229757"/>
    </source>
</evidence>
<dbReference type="EMBL" id="CP011797">
    <property type="protein sequence ID" value="ATX78447.1"/>
    <property type="molecule type" value="Genomic_DNA"/>
</dbReference>
<gene>
    <name evidence="2" type="ORF">REIFOR_03344</name>
</gene>
<feature type="transmembrane region" description="Helical" evidence="1">
    <location>
        <begin position="97"/>
        <end position="118"/>
    </location>
</feature>
<organism evidence="2 3">
    <name type="scientific">Reinekea forsetii</name>
    <dbReference type="NCBI Taxonomy" id="1336806"/>
    <lineage>
        <taxon>Bacteria</taxon>
        <taxon>Pseudomonadati</taxon>
        <taxon>Pseudomonadota</taxon>
        <taxon>Gammaproteobacteria</taxon>
        <taxon>Oceanospirillales</taxon>
        <taxon>Saccharospirillaceae</taxon>
        <taxon>Reinekea</taxon>
    </lineage>
</organism>
<proteinExistence type="predicted"/>
<feature type="transmembrane region" description="Helical" evidence="1">
    <location>
        <begin position="172"/>
        <end position="194"/>
    </location>
</feature>
<accession>A0A2K8KUP4</accession>
<reference evidence="2 3" key="1">
    <citation type="journal article" date="2017" name="Environ. Microbiol.">
        <title>Genomic and physiological analyses of 'Reinekea forsetii' reveal a versatile opportunistic lifestyle during spring algae blooms.</title>
        <authorList>
            <person name="Avci B."/>
            <person name="Hahnke R.L."/>
            <person name="Chafee M."/>
            <person name="Fischer T."/>
            <person name="Gruber-Vodicka H."/>
            <person name="Tegetmeyer H.E."/>
            <person name="Harder J."/>
            <person name="Fuchs B.M."/>
            <person name="Amann R.I."/>
            <person name="Teeling H."/>
        </authorList>
    </citation>
    <scope>NUCLEOTIDE SEQUENCE [LARGE SCALE GENOMIC DNA]</scope>
    <source>
        <strain evidence="2 3">Hel1_31_D35</strain>
    </source>
</reference>